<dbReference type="Proteomes" id="UP000005307">
    <property type="component" value="Chromosome"/>
</dbReference>
<dbReference type="eggNOG" id="COG1073">
    <property type="taxonomic scope" value="Bacteria"/>
</dbReference>
<dbReference type="HOGENOM" id="CLU_046683_0_0_5"/>
<dbReference type="PANTHER" id="PTHR43265:SF1">
    <property type="entry name" value="ESTERASE ESTD"/>
    <property type="match status" value="1"/>
</dbReference>
<gene>
    <name evidence="2" type="ORF">OAN307_c13830</name>
</gene>
<dbReference type="InterPro" id="IPR053145">
    <property type="entry name" value="AB_hydrolase_Est10"/>
</dbReference>
<protein>
    <recommendedName>
        <fullName evidence="4">Serine aminopeptidase S33 domain-containing protein</fullName>
    </recommendedName>
</protein>
<feature type="transmembrane region" description="Helical" evidence="1">
    <location>
        <begin position="5"/>
        <end position="24"/>
    </location>
</feature>
<keyword evidence="1" id="KW-0472">Membrane</keyword>
<evidence type="ECO:0000313" key="3">
    <source>
        <dbReference type="Proteomes" id="UP000005307"/>
    </source>
</evidence>
<reference evidence="2 3" key="1">
    <citation type="journal article" date="2013" name="PLoS ONE">
        <title>Poles Apart: Arctic and Antarctic Octadecabacter strains Share High Genome Plasticity and a New Type of Xanthorhodopsin.</title>
        <authorList>
            <person name="Vollmers J."/>
            <person name="Voget S."/>
            <person name="Dietrich S."/>
            <person name="Gollnow K."/>
            <person name="Smits M."/>
            <person name="Meyer K."/>
            <person name="Brinkhoff T."/>
            <person name="Simon M."/>
            <person name="Daniel R."/>
        </authorList>
    </citation>
    <scope>NUCLEOTIDE SEQUENCE [LARGE SCALE GENOMIC DNA]</scope>
    <source>
        <strain evidence="2 3">307</strain>
    </source>
</reference>
<dbReference type="PANTHER" id="PTHR43265">
    <property type="entry name" value="ESTERASE ESTD"/>
    <property type="match status" value="1"/>
</dbReference>
<dbReference type="OrthoDB" id="9765647at2"/>
<sequence>MKRAFIYAAAIVVAVSIAAVFWVLRGLSDFDLSEHTQREITFAVDDAVLSGTLIMPKDIIAPPIAIIVHGDGAQDRFSNGGGLPLISTLTDAGIGVFSWDKAGVGTSTGNWLNQTMDDRADEALAALQAVSRLDGIEGNRVGFLGFSQAGWVLPRVANRIVPSFTVIVGGAVSWRDQGTYFNRIELTSQGVPADMIEQRLADRMRDNDIVFGVSADPSSSPEMEAERFGFVAGAYWEDSTQSIPNMNGPVLAIWGEDDLNVDTRNDSEIFREQLMPLSDIRQVVLVHNATHGLLRADLFNYQLPSQWPWYLQYIFLGMGQKAFAEHSLDQITDWILTVTEN</sequence>
<dbReference type="EMBL" id="CP003740">
    <property type="protein sequence ID" value="AGI67064.1"/>
    <property type="molecule type" value="Genomic_DNA"/>
</dbReference>
<dbReference type="RefSeq" id="WP_015499101.1">
    <property type="nucleotide sequence ID" value="NC_020911.1"/>
</dbReference>
<evidence type="ECO:0008006" key="4">
    <source>
        <dbReference type="Google" id="ProtNLM"/>
    </source>
</evidence>
<dbReference type="InterPro" id="IPR029058">
    <property type="entry name" value="AB_hydrolase_fold"/>
</dbReference>
<proteinExistence type="predicted"/>
<dbReference type="AlphaFoldDB" id="M9R372"/>
<keyword evidence="1" id="KW-1133">Transmembrane helix</keyword>
<dbReference type="KEGG" id="oat:OAN307_c13830"/>
<evidence type="ECO:0000256" key="1">
    <source>
        <dbReference type="SAM" id="Phobius"/>
    </source>
</evidence>
<keyword evidence="3" id="KW-1185">Reference proteome</keyword>
<keyword evidence="1" id="KW-0812">Transmembrane</keyword>
<evidence type="ECO:0000313" key="2">
    <source>
        <dbReference type="EMBL" id="AGI67064.1"/>
    </source>
</evidence>
<accession>M9R372</accession>
<organism evidence="2 3">
    <name type="scientific">Octadecabacter antarcticus 307</name>
    <dbReference type="NCBI Taxonomy" id="391626"/>
    <lineage>
        <taxon>Bacteria</taxon>
        <taxon>Pseudomonadati</taxon>
        <taxon>Pseudomonadota</taxon>
        <taxon>Alphaproteobacteria</taxon>
        <taxon>Rhodobacterales</taxon>
        <taxon>Roseobacteraceae</taxon>
        <taxon>Octadecabacter</taxon>
    </lineage>
</organism>
<dbReference type="Gene3D" id="3.40.50.1820">
    <property type="entry name" value="alpha/beta hydrolase"/>
    <property type="match status" value="1"/>
</dbReference>
<name>M9R372_9RHOB</name>
<dbReference type="SUPFAM" id="SSF53474">
    <property type="entry name" value="alpha/beta-Hydrolases"/>
    <property type="match status" value="1"/>
</dbReference>
<dbReference type="GO" id="GO:0052689">
    <property type="term" value="F:carboxylic ester hydrolase activity"/>
    <property type="evidence" value="ECO:0007669"/>
    <property type="project" value="TreeGrafter"/>
</dbReference>
<dbReference type="STRING" id="391626.OAN307_c13830"/>